<keyword evidence="5 11" id="KW-0436">Ligase</keyword>
<dbReference type="PROSITE" id="PS00178">
    <property type="entry name" value="AA_TRNA_LIGASE_I"/>
    <property type="match status" value="1"/>
</dbReference>
<keyword evidence="6 11" id="KW-0547">Nucleotide-binding</keyword>
<dbReference type="SUPFAM" id="SSF55190">
    <property type="entry name" value="Arginyl-tRNA synthetase (ArgRS), N-terminal 'additional' domain"/>
    <property type="match status" value="1"/>
</dbReference>
<dbReference type="STRING" id="1423144.Gal_02375"/>
<dbReference type="GO" id="GO:0005737">
    <property type="term" value="C:cytoplasm"/>
    <property type="evidence" value="ECO:0007669"/>
    <property type="project" value="UniProtKB-SubCell"/>
</dbReference>
<dbReference type="InterPro" id="IPR014729">
    <property type="entry name" value="Rossmann-like_a/b/a_fold"/>
</dbReference>
<proteinExistence type="inferred from homology"/>
<dbReference type="Proteomes" id="UP000252706">
    <property type="component" value="Unassembled WGS sequence"/>
</dbReference>
<evidence type="ECO:0000313" key="16">
    <source>
        <dbReference type="Proteomes" id="UP000252706"/>
    </source>
</evidence>
<dbReference type="GO" id="GO:0006420">
    <property type="term" value="P:arginyl-tRNA aminoacylation"/>
    <property type="evidence" value="ECO:0007669"/>
    <property type="project" value="UniProtKB-UniRule"/>
</dbReference>
<name>A0A366WTE5_9RHOB</name>
<feature type="short sequence motif" description="'HIGH' region" evidence="11">
    <location>
        <begin position="131"/>
        <end position="141"/>
    </location>
</feature>
<sequence length="581" mass="63454">MNLFSEIRSLVLDALAAMQAEGTLPEGLSFDNVAVEPPRDAAHGDMATNAAMVLAKPAKMKPRDIAEALAAKLAGDDRITGAEVAGPGFLNLRLSATVWQGVLAAVLDQGTAFGKSDMGQNRKVNVEYVSANPTGPLHVGHTRGAVFGDALASLLDYAGYDVTREYYINDGGAQVDVLARSVYLRYLEAHGQEVAFVDGTYPGDYLVPVGQALKDKVGDAYLNQPEDVWLADVREYATEAMMDLIRADLAQLGIKMDKFFSEKSLYGTGLIEAALKSLDDKGLIYEGVLEPPKGKKPEDWEPREQTLFKSTEHGDDVDRPVKKSDGGWTYFAPDIAYHYDKVSRGFDELIDVFGADHGGYVKRMKAAVSALSGGTVPLDIKLTQLVKLWKDGEPFKMSKRAGTFITLRDVVDQVGPDVTRFVMLTRKNDASLDFDFDKVLEQSRENPVFYVQYAHARVMSVLRRAAEAGIAADEATLKSADLSKVNHEAELVVAKKLAEWPRLVETAARTNEPHRVAFYLYELAGDFHALWNRGNELTELRFIQDGDAATSQAKMALAQSVAVVISAGLGILGVNPAQEMR</sequence>
<dbReference type="SUPFAM" id="SSF52374">
    <property type="entry name" value="Nucleotidylyl transferase"/>
    <property type="match status" value="1"/>
</dbReference>
<feature type="domain" description="Arginyl tRNA synthetase N-terminal" evidence="14">
    <location>
        <begin position="5"/>
        <end position="94"/>
    </location>
</feature>
<evidence type="ECO:0000256" key="2">
    <source>
        <dbReference type="ARBA" id="ARBA00005594"/>
    </source>
</evidence>
<dbReference type="InterPro" id="IPR009080">
    <property type="entry name" value="tRNAsynth_Ia_anticodon-bd"/>
</dbReference>
<dbReference type="FunFam" id="3.30.1360.70:FF:000003">
    <property type="entry name" value="Arginine--tRNA ligase"/>
    <property type="match status" value="1"/>
</dbReference>
<evidence type="ECO:0000313" key="15">
    <source>
        <dbReference type="EMBL" id="RBW52786.1"/>
    </source>
</evidence>
<dbReference type="InterPro" id="IPR005148">
    <property type="entry name" value="Arg-tRNA-synth_N"/>
</dbReference>
<protein>
    <recommendedName>
        <fullName evidence="11">Arginine--tRNA ligase</fullName>
        <ecNumber evidence="11">6.1.1.19</ecNumber>
    </recommendedName>
    <alternativeName>
        <fullName evidence="11">Arginyl-tRNA synthetase</fullName>
        <shortName evidence="11">ArgRS</shortName>
    </alternativeName>
</protein>
<keyword evidence="8 11" id="KW-0648">Protein biosynthesis</keyword>
<dbReference type="InterPro" id="IPR008909">
    <property type="entry name" value="DALR_anticod-bd"/>
</dbReference>
<dbReference type="HAMAP" id="MF_00123">
    <property type="entry name" value="Arg_tRNA_synth"/>
    <property type="match status" value="1"/>
</dbReference>
<dbReference type="InterPro" id="IPR001412">
    <property type="entry name" value="aa-tRNA-synth_I_CS"/>
</dbReference>
<dbReference type="PRINTS" id="PR01038">
    <property type="entry name" value="TRNASYNTHARG"/>
</dbReference>
<evidence type="ECO:0000259" key="14">
    <source>
        <dbReference type="SMART" id="SM01016"/>
    </source>
</evidence>
<dbReference type="Gene3D" id="3.30.1360.70">
    <property type="entry name" value="Arginyl tRNA synthetase N-terminal domain"/>
    <property type="match status" value="1"/>
</dbReference>
<feature type="domain" description="DALR anticodon binding" evidence="13">
    <location>
        <begin position="451"/>
        <end position="580"/>
    </location>
</feature>
<dbReference type="PANTHER" id="PTHR11956:SF5">
    <property type="entry name" value="ARGININE--TRNA LIGASE, CYTOPLASMIC"/>
    <property type="match status" value="1"/>
</dbReference>
<evidence type="ECO:0000256" key="6">
    <source>
        <dbReference type="ARBA" id="ARBA00022741"/>
    </source>
</evidence>
<dbReference type="PANTHER" id="PTHR11956">
    <property type="entry name" value="ARGINYL-TRNA SYNTHETASE"/>
    <property type="match status" value="1"/>
</dbReference>
<comment type="caution">
    <text evidence="15">The sequence shown here is derived from an EMBL/GenBank/DDBJ whole genome shotgun (WGS) entry which is preliminary data.</text>
</comment>
<comment type="similarity">
    <text evidence="2 11 12">Belongs to the class-I aminoacyl-tRNA synthetase family.</text>
</comment>
<dbReference type="InterPro" id="IPR035684">
    <property type="entry name" value="ArgRS_core"/>
</dbReference>
<dbReference type="FunFam" id="3.40.50.620:FF:000062">
    <property type="entry name" value="Arginine--tRNA ligase"/>
    <property type="match status" value="1"/>
</dbReference>
<dbReference type="Gene3D" id="1.10.730.10">
    <property type="entry name" value="Isoleucyl-tRNA Synthetase, Domain 1"/>
    <property type="match status" value="1"/>
</dbReference>
<evidence type="ECO:0000256" key="10">
    <source>
        <dbReference type="ARBA" id="ARBA00049339"/>
    </source>
</evidence>
<dbReference type="EMBL" id="QOCE01000038">
    <property type="protein sequence ID" value="RBW52786.1"/>
    <property type="molecule type" value="Genomic_DNA"/>
</dbReference>
<keyword evidence="7 11" id="KW-0067">ATP-binding</keyword>
<evidence type="ECO:0000256" key="7">
    <source>
        <dbReference type="ARBA" id="ARBA00022840"/>
    </source>
</evidence>
<dbReference type="SMART" id="SM00836">
    <property type="entry name" value="DALR_1"/>
    <property type="match status" value="1"/>
</dbReference>
<dbReference type="SMART" id="SM01016">
    <property type="entry name" value="Arg_tRNA_synt_N"/>
    <property type="match status" value="1"/>
</dbReference>
<comment type="subunit">
    <text evidence="3 11">Monomer.</text>
</comment>
<keyword evidence="9 11" id="KW-0030">Aminoacyl-tRNA synthetase</keyword>
<evidence type="ECO:0000256" key="12">
    <source>
        <dbReference type="RuleBase" id="RU363038"/>
    </source>
</evidence>
<dbReference type="GO" id="GO:0005524">
    <property type="term" value="F:ATP binding"/>
    <property type="evidence" value="ECO:0007669"/>
    <property type="project" value="UniProtKB-UniRule"/>
</dbReference>
<organism evidence="15 16">
    <name type="scientific">Phaeobacter gallaeciensis</name>
    <dbReference type="NCBI Taxonomy" id="60890"/>
    <lineage>
        <taxon>Bacteria</taxon>
        <taxon>Pseudomonadati</taxon>
        <taxon>Pseudomonadota</taxon>
        <taxon>Alphaproteobacteria</taxon>
        <taxon>Rhodobacterales</taxon>
        <taxon>Roseobacteraceae</taxon>
        <taxon>Phaeobacter</taxon>
    </lineage>
</organism>
<dbReference type="SUPFAM" id="SSF47323">
    <property type="entry name" value="Anticodon-binding domain of a subclass of class I aminoacyl-tRNA synthetases"/>
    <property type="match status" value="1"/>
</dbReference>
<gene>
    <name evidence="11" type="primary">argS</name>
    <name evidence="15" type="ORF">DS909_16235</name>
</gene>
<evidence type="ECO:0000256" key="3">
    <source>
        <dbReference type="ARBA" id="ARBA00011245"/>
    </source>
</evidence>
<dbReference type="InterPro" id="IPR036695">
    <property type="entry name" value="Arg-tRNA-synth_N_sf"/>
</dbReference>
<dbReference type="Pfam" id="PF05746">
    <property type="entry name" value="DALR_1"/>
    <property type="match status" value="1"/>
</dbReference>
<dbReference type="Pfam" id="PF03485">
    <property type="entry name" value="Arg_tRNA_synt_N"/>
    <property type="match status" value="1"/>
</dbReference>
<dbReference type="InterPro" id="IPR001278">
    <property type="entry name" value="Arg-tRNA-ligase"/>
</dbReference>
<keyword evidence="4 11" id="KW-0963">Cytoplasm</keyword>
<evidence type="ECO:0000259" key="13">
    <source>
        <dbReference type="SMART" id="SM00836"/>
    </source>
</evidence>
<comment type="subcellular location">
    <subcellularLocation>
        <location evidence="1 11">Cytoplasm</location>
    </subcellularLocation>
</comment>
<evidence type="ECO:0000256" key="1">
    <source>
        <dbReference type="ARBA" id="ARBA00004496"/>
    </source>
</evidence>
<evidence type="ECO:0000256" key="8">
    <source>
        <dbReference type="ARBA" id="ARBA00022917"/>
    </source>
</evidence>
<dbReference type="Gene3D" id="3.40.50.620">
    <property type="entry name" value="HUPs"/>
    <property type="match status" value="1"/>
</dbReference>
<dbReference type="AlphaFoldDB" id="A0A366WTE5"/>
<comment type="catalytic activity">
    <reaction evidence="10 11">
        <text>tRNA(Arg) + L-arginine + ATP = L-arginyl-tRNA(Arg) + AMP + diphosphate</text>
        <dbReference type="Rhea" id="RHEA:20301"/>
        <dbReference type="Rhea" id="RHEA-COMP:9658"/>
        <dbReference type="Rhea" id="RHEA-COMP:9673"/>
        <dbReference type="ChEBI" id="CHEBI:30616"/>
        <dbReference type="ChEBI" id="CHEBI:32682"/>
        <dbReference type="ChEBI" id="CHEBI:33019"/>
        <dbReference type="ChEBI" id="CHEBI:78442"/>
        <dbReference type="ChEBI" id="CHEBI:78513"/>
        <dbReference type="ChEBI" id="CHEBI:456215"/>
        <dbReference type="EC" id="6.1.1.19"/>
    </reaction>
</comment>
<reference evidence="15 16" key="1">
    <citation type="submission" date="2018-07" db="EMBL/GenBank/DDBJ databases">
        <title>Modular assembly of carbohydrate-degrading microbial communities in the ocean.</title>
        <authorList>
            <person name="Enke T.N."/>
            <person name="Datta M.S."/>
            <person name="Schwartzman J.A."/>
            <person name="Cermak N."/>
            <person name="Schmitz D.A."/>
            <person name="Barrere J."/>
            <person name="Cordero O.X."/>
        </authorList>
    </citation>
    <scope>NUCLEOTIDE SEQUENCE [LARGE SCALE GENOMIC DNA]</scope>
    <source>
        <strain evidence="15 16">C3M10</strain>
    </source>
</reference>
<dbReference type="CDD" id="cd00671">
    <property type="entry name" value="ArgRS_core"/>
    <property type="match status" value="1"/>
</dbReference>
<dbReference type="GO" id="GO:0004814">
    <property type="term" value="F:arginine-tRNA ligase activity"/>
    <property type="evidence" value="ECO:0007669"/>
    <property type="project" value="UniProtKB-UniRule"/>
</dbReference>
<evidence type="ECO:0000256" key="11">
    <source>
        <dbReference type="HAMAP-Rule" id="MF_00123"/>
    </source>
</evidence>
<dbReference type="RefSeq" id="WP_113824502.1">
    <property type="nucleotide sequence ID" value="NZ_QOCE01000038.1"/>
</dbReference>
<dbReference type="Pfam" id="PF00750">
    <property type="entry name" value="tRNA-synt_1d"/>
    <property type="match status" value="1"/>
</dbReference>
<dbReference type="NCBIfam" id="TIGR00456">
    <property type="entry name" value="argS"/>
    <property type="match status" value="1"/>
</dbReference>
<evidence type="ECO:0000256" key="9">
    <source>
        <dbReference type="ARBA" id="ARBA00023146"/>
    </source>
</evidence>
<accession>A0A366WTE5</accession>
<dbReference type="OrthoDB" id="9803211at2"/>
<evidence type="ECO:0000256" key="4">
    <source>
        <dbReference type="ARBA" id="ARBA00022490"/>
    </source>
</evidence>
<dbReference type="EC" id="6.1.1.19" evidence="11"/>
<evidence type="ECO:0000256" key="5">
    <source>
        <dbReference type="ARBA" id="ARBA00022598"/>
    </source>
</evidence>